<name>A0AAP2G2W1_9BACT</name>
<dbReference type="Proteomes" id="UP001319104">
    <property type="component" value="Unassembled WGS sequence"/>
</dbReference>
<reference evidence="1 2" key="1">
    <citation type="submission" date="2021-05" db="EMBL/GenBank/DDBJ databases">
        <authorList>
            <person name="Zhang Z.D."/>
            <person name="Osman G."/>
        </authorList>
    </citation>
    <scope>NUCLEOTIDE SEQUENCE [LARGE SCALE GENOMIC DNA]</scope>
    <source>
        <strain evidence="1 2">KCTC 32217</strain>
    </source>
</reference>
<comment type="caution">
    <text evidence="1">The sequence shown here is derived from an EMBL/GenBank/DDBJ whole genome shotgun (WGS) entry which is preliminary data.</text>
</comment>
<dbReference type="InterPro" id="IPR035093">
    <property type="entry name" value="RelE/ParE_toxin_dom_sf"/>
</dbReference>
<sequence>MIYNYQLSEEAEMDVMEAYSWYEKQKQGLGEEFLEALDHAKKVISSNPLTYKVYYKNKVRAFVLSRFPFLVLYLVDDIDINVISVFNTNQHPKKWKKRL</sequence>
<dbReference type="AlphaFoldDB" id="A0AAP2G2W1"/>
<gene>
    <name evidence="1" type="ORF">KI659_01890</name>
</gene>
<protein>
    <submittedName>
        <fullName evidence="1">Type II toxin-antitoxin system RelE/ParE family toxin</fullName>
    </submittedName>
</protein>
<organism evidence="1 2">
    <name type="scientific">Litoribacter ruber</name>
    <dbReference type="NCBI Taxonomy" id="702568"/>
    <lineage>
        <taxon>Bacteria</taxon>
        <taxon>Pseudomonadati</taxon>
        <taxon>Bacteroidota</taxon>
        <taxon>Cytophagia</taxon>
        <taxon>Cytophagales</taxon>
        <taxon>Cyclobacteriaceae</taxon>
        <taxon>Litoribacter</taxon>
    </lineage>
</organism>
<proteinExistence type="predicted"/>
<dbReference type="Gene3D" id="3.30.2310.20">
    <property type="entry name" value="RelE-like"/>
    <property type="match status" value="1"/>
</dbReference>
<accession>A0AAP2G2W1</accession>
<keyword evidence="2" id="KW-1185">Reference proteome</keyword>
<evidence type="ECO:0000313" key="1">
    <source>
        <dbReference type="EMBL" id="MBS9522755.1"/>
    </source>
</evidence>
<evidence type="ECO:0000313" key="2">
    <source>
        <dbReference type="Proteomes" id="UP001319104"/>
    </source>
</evidence>
<dbReference type="RefSeq" id="WP_213943642.1">
    <property type="nucleotide sequence ID" value="NZ_JAHBGI010000004.1"/>
</dbReference>
<dbReference type="EMBL" id="JAHCMY010000001">
    <property type="protein sequence ID" value="MBS9522755.1"/>
    <property type="molecule type" value="Genomic_DNA"/>
</dbReference>